<name>A0A7R9VWS3_9CHLO</name>
<dbReference type="AlphaFoldDB" id="A0A7R9VWS3"/>
<sequence length="234" mass="25609">MDGSFKAATSVQALVKEGGKKRRVKGEPAQPKKPRANTAYTLFITRAIDKIQNDASYGKLLEREDGKNVHPLTVAAQMWKALGSDQREFFSKVYTPLIEGMKNEWEETGNKPSDKLLERMNEFDKKLDKPTRTKVAAMMLPAVKVAEFMASVGAAVSAAAAAAAAQSHKQNDDSSDDSSDDSDDSDEEDAAKKAAAAAAAAKEAERKAKESAEKKDKKHKSKHEHKAKKHKHNE</sequence>
<dbReference type="InterPro" id="IPR036910">
    <property type="entry name" value="HMG_box_dom_sf"/>
</dbReference>
<gene>
    <name evidence="2" type="ORF">CEUR00632_LOCUS19331</name>
</gene>
<feature type="region of interest" description="Disordered" evidence="1">
    <location>
        <begin position="16"/>
        <end position="35"/>
    </location>
</feature>
<organism evidence="2">
    <name type="scientific">Chlamydomonas euryale</name>
    <dbReference type="NCBI Taxonomy" id="1486919"/>
    <lineage>
        <taxon>Eukaryota</taxon>
        <taxon>Viridiplantae</taxon>
        <taxon>Chlorophyta</taxon>
        <taxon>core chlorophytes</taxon>
        <taxon>Chlorophyceae</taxon>
        <taxon>CS clade</taxon>
        <taxon>Chlamydomonadales</taxon>
        <taxon>Chlamydomonadaceae</taxon>
        <taxon>Chlamydomonas</taxon>
    </lineage>
</organism>
<feature type="compositionally biased region" description="Basic residues" evidence="1">
    <location>
        <begin position="216"/>
        <end position="234"/>
    </location>
</feature>
<dbReference type="EMBL" id="HBEC01041532">
    <property type="protein sequence ID" value="CAD8307862.1"/>
    <property type="molecule type" value="Transcribed_RNA"/>
</dbReference>
<proteinExistence type="predicted"/>
<reference evidence="2" key="1">
    <citation type="submission" date="2021-01" db="EMBL/GenBank/DDBJ databases">
        <authorList>
            <person name="Corre E."/>
            <person name="Pelletier E."/>
            <person name="Niang G."/>
            <person name="Scheremetjew M."/>
            <person name="Finn R."/>
            <person name="Kale V."/>
            <person name="Holt S."/>
            <person name="Cochrane G."/>
            <person name="Meng A."/>
            <person name="Brown T."/>
            <person name="Cohen L."/>
        </authorList>
    </citation>
    <scope>NUCLEOTIDE SEQUENCE</scope>
    <source>
        <strain evidence="2">CCMP219</strain>
    </source>
</reference>
<feature type="compositionally biased region" description="Acidic residues" evidence="1">
    <location>
        <begin position="173"/>
        <end position="189"/>
    </location>
</feature>
<dbReference type="SUPFAM" id="SSF47095">
    <property type="entry name" value="HMG-box"/>
    <property type="match status" value="1"/>
</dbReference>
<dbReference type="Gene3D" id="1.10.30.10">
    <property type="entry name" value="High mobility group box domain"/>
    <property type="match status" value="1"/>
</dbReference>
<evidence type="ECO:0000256" key="1">
    <source>
        <dbReference type="SAM" id="MobiDB-lite"/>
    </source>
</evidence>
<feature type="compositionally biased region" description="Basic and acidic residues" evidence="1">
    <location>
        <begin position="202"/>
        <end position="215"/>
    </location>
</feature>
<feature type="region of interest" description="Disordered" evidence="1">
    <location>
        <begin position="166"/>
        <end position="234"/>
    </location>
</feature>
<accession>A0A7R9VWS3</accession>
<protein>
    <submittedName>
        <fullName evidence="2">Uncharacterized protein</fullName>
    </submittedName>
</protein>
<evidence type="ECO:0000313" key="2">
    <source>
        <dbReference type="EMBL" id="CAD8307862.1"/>
    </source>
</evidence>